<dbReference type="InterPro" id="IPR052337">
    <property type="entry name" value="SAT4-like"/>
</dbReference>
<keyword evidence="4 7" id="KW-0472">Membrane</keyword>
<feature type="non-terminal residue" evidence="9">
    <location>
        <position position="1"/>
    </location>
</feature>
<dbReference type="VEuPathDB" id="FungiDB:MAN_04019"/>
<dbReference type="Pfam" id="PF20684">
    <property type="entry name" value="Fung_rhodopsin"/>
    <property type="match status" value="1"/>
</dbReference>
<dbReference type="OrthoDB" id="5283415at2759"/>
<sequence length="398" mass="44013">MSDVDQAIADGRVPPDVTRAILLESKDRAAVVGISIVTILTFLVVCGRVVSRTFIVRRFGYDDGLAVVSLALLIAYVGLCIELICLGSGRHFAYIQYVLPVDIVMRTQILDFVAHVIYTVALLVCRISGLAFYYRICSVHHGFLIAIQAVFAVIVAGFMPQLFLLIFHCRPVTGLWPYGWEPGWERYTCLQWGLVYSVNSSVSLVCDFLLFGIPVAMLKILEMPRKRKLQLACILLPGLGVVGISITRLVLVIKGQWEADMSWSYNPMLAVETSEIGATLIALSIPGIKPIFDKYVLNTTVYTESGNSKYNRSATSKRSRGTALSTFRLRSQHSMLSSQENTAAYGNEVHAISQHDGHSQTEADGIFVRVDFDVKEGQLETGHPGHPGQQSDGKYVQY</sequence>
<evidence type="ECO:0000256" key="6">
    <source>
        <dbReference type="SAM" id="MobiDB-lite"/>
    </source>
</evidence>
<dbReference type="EMBL" id="AZNF01000004">
    <property type="protein sequence ID" value="KID67261.1"/>
    <property type="molecule type" value="Genomic_DNA"/>
</dbReference>
<keyword evidence="3 7" id="KW-1133">Transmembrane helix</keyword>
<keyword evidence="2 7" id="KW-0812">Transmembrane</keyword>
<evidence type="ECO:0000256" key="7">
    <source>
        <dbReference type="SAM" id="Phobius"/>
    </source>
</evidence>
<comment type="subcellular location">
    <subcellularLocation>
        <location evidence="1">Membrane</location>
        <topology evidence="1">Multi-pass membrane protein</topology>
    </subcellularLocation>
</comment>
<dbReference type="HOGENOM" id="CLU_028200_7_1_1"/>
<protein>
    <submittedName>
        <fullName evidence="9">Proteinrelated to integral membrane protein pth11</fullName>
    </submittedName>
</protein>
<reference evidence="9 10" key="1">
    <citation type="journal article" date="2014" name="Proc. Natl. Acad. Sci. U.S.A.">
        <title>Trajectory and genomic determinants of fungal-pathogen speciation and host adaptation.</title>
        <authorList>
            <person name="Hu X."/>
            <person name="Xiao G."/>
            <person name="Zheng P."/>
            <person name="Shang Y."/>
            <person name="Su Y."/>
            <person name="Zhang X."/>
            <person name="Liu X."/>
            <person name="Zhan S."/>
            <person name="St Leger R.J."/>
            <person name="Wang C."/>
        </authorList>
    </citation>
    <scope>NUCLEOTIDE SEQUENCE [LARGE SCALE GENOMIC DNA]</scope>
    <source>
        <strain evidence="9 10">ARSEF 549</strain>
    </source>
</reference>
<comment type="caution">
    <text evidence="9">The sequence shown here is derived from an EMBL/GenBank/DDBJ whole genome shotgun (WGS) entry which is preliminary data.</text>
</comment>
<dbReference type="AlphaFoldDB" id="A0A0B4FNG7"/>
<feature type="region of interest" description="Disordered" evidence="6">
    <location>
        <begin position="378"/>
        <end position="398"/>
    </location>
</feature>
<comment type="similarity">
    <text evidence="5">Belongs to the SAT4 family.</text>
</comment>
<dbReference type="GO" id="GO:0016020">
    <property type="term" value="C:membrane"/>
    <property type="evidence" value="ECO:0007669"/>
    <property type="project" value="UniProtKB-SubCell"/>
</dbReference>
<evidence type="ECO:0000256" key="4">
    <source>
        <dbReference type="ARBA" id="ARBA00023136"/>
    </source>
</evidence>
<dbReference type="PANTHER" id="PTHR33048:SF47">
    <property type="entry name" value="INTEGRAL MEMBRANE PROTEIN-RELATED"/>
    <property type="match status" value="1"/>
</dbReference>
<gene>
    <name evidence="9" type="ORF">MAN_04019</name>
</gene>
<keyword evidence="10" id="KW-1185">Reference proteome</keyword>
<feature type="transmembrane region" description="Helical" evidence="7">
    <location>
        <begin position="202"/>
        <end position="221"/>
    </location>
</feature>
<evidence type="ECO:0000256" key="2">
    <source>
        <dbReference type="ARBA" id="ARBA00022692"/>
    </source>
</evidence>
<feature type="transmembrane region" description="Helical" evidence="7">
    <location>
        <begin position="70"/>
        <end position="92"/>
    </location>
</feature>
<dbReference type="Proteomes" id="UP000031186">
    <property type="component" value="Unassembled WGS sequence"/>
</dbReference>
<evidence type="ECO:0000259" key="8">
    <source>
        <dbReference type="Pfam" id="PF20684"/>
    </source>
</evidence>
<feature type="transmembrane region" description="Helical" evidence="7">
    <location>
        <begin position="143"/>
        <end position="167"/>
    </location>
</feature>
<evidence type="ECO:0000256" key="1">
    <source>
        <dbReference type="ARBA" id="ARBA00004141"/>
    </source>
</evidence>
<feature type="domain" description="Rhodopsin" evidence="8">
    <location>
        <begin position="48"/>
        <end position="293"/>
    </location>
</feature>
<proteinExistence type="inferred from homology"/>
<evidence type="ECO:0000313" key="9">
    <source>
        <dbReference type="EMBL" id="KID67261.1"/>
    </source>
</evidence>
<feature type="transmembrane region" description="Helical" evidence="7">
    <location>
        <begin position="112"/>
        <end position="134"/>
    </location>
</feature>
<dbReference type="PANTHER" id="PTHR33048">
    <property type="entry name" value="PTH11-LIKE INTEGRAL MEMBRANE PROTEIN (AFU_ORTHOLOGUE AFUA_5G11245)"/>
    <property type="match status" value="1"/>
</dbReference>
<accession>A0A0B4FNG7</accession>
<evidence type="ECO:0000313" key="10">
    <source>
        <dbReference type="Proteomes" id="UP000031186"/>
    </source>
</evidence>
<evidence type="ECO:0000256" key="5">
    <source>
        <dbReference type="ARBA" id="ARBA00038359"/>
    </source>
</evidence>
<dbReference type="InterPro" id="IPR049326">
    <property type="entry name" value="Rhodopsin_dom_fungi"/>
</dbReference>
<feature type="transmembrane region" description="Helical" evidence="7">
    <location>
        <begin position="233"/>
        <end position="253"/>
    </location>
</feature>
<organism evidence="9 10">
    <name type="scientific">Metarhizium anisopliae (strain ARSEF 549)</name>
    <dbReference type="NCBI Taxonomy" id="3151832"/>
    <lineage>
        <taxon>Eukaryota</taxon>
        <taxon>Fungi</taxon>
        <taxon>Dikarya</taxon>
        <taxon>Ascomycota</taxon>
        <taxon>Pezizomycotina</taxon>
        <taxon>Sordariomycetes</taxon>
        <taxon>Hypocreomycetidae</taxon>
        <taxon>Hypocreales</taxon>
        <taxon>Clavicipitaceae</taxon>
        <taxon>Metarhizium</taxon>
    </lineage>
</organism>
<evidence type="ECO:0000256" key="3">
    <source>
        <dbReference type="ARBA" id="ARBA00022989"/>
    </source>
</evidence>
<feature type="transmembrane region" description="Helical" evidence="7">
    <location>
        <begin position="29"/>
        <end position="50"/>
    </location>
</feature>
<name>A0A0B4FNG7_METAF</name>